<feature type="domain" description="DUF6351" evidence="2">
    <location>
        <begin position="52"/>
        <end position="725"/>
    </location>
</feature>
<name>A0ABN2WJZ7_9ACTN</name>
<dbReference type="SUPFAM" id="SSF53474">
    <property type="entry name" value="alpha/beta-Hydrolases"/>
    <property type="match status" value="1"/>
</dbReference>
<reference evidence="3 4" key="1">
    <citation type="journal article" date="2019" name="Int. J. Syst. Evol. Microbiol.">
        <title>The Global Catalogue of Microorganisms (GCM) 10K type strain sequencing project: providing services to taxonomists for standard genome sequencing and annotation.</title>
        <authorList>
            <consortium name="The Broad Institute Genomics Platform"/>
            <consortium name="The Broad Institute Genome Sequencing Center for Infectious Disease"/>
            <person name="Wu L."/>
            <person name="Ma J."/>
        </authorList>
    </citation>
    <scope>NUCLEOTIDE SEQUENCE [LARGE SCALE GENOMIC DNA]</scope>
    <source>
        <strain evidence="3 4">JCM 15478</strain>
    </source>
</reference>
<feature type="signal peptide" evidence="1">
    <location>
        <begin position="1"/>
        <end position="36"/>
    </location>
</feature>
<evidence type="ECO:0000313" key="3">
    <source>
        <dbReference type="EMBL" id="GAA2094018.1"/>
    </source>
</evidence>
<evidence type="ECO:0000313" key="4">
    <source>
        <dbReference type="Proteomes" id="UP001500016"/>
    </source>
</evidence>
<sequence>MNRPRAAHRSRRRPRAVLLPLLVALTGALLAPPALAEEPGRTAPSERKLTVGVLSSRPDAVTGSDALLRVSLPGGTRPDTVRIALNGADVTKSFSPGDGELTGLVEGLRPRANTVTATAPGRRPARLTLTNHPAEGPVFSGPHQKPYVCETDSFELPVIGGTLGEPLDADCSVRTRVDYFYRTTGGAFRPLPGGSGATGHPADLATTTTSTGKKVPYVVRMETGTRNRAVYQTTLLHDPVNEPAPGPRSRPEGWNGRALFTLGGGCTGGWYRQGNTTGGVTDDAMLREGYAVMSSSLNVFGQNCSDLTAAETASMVKERFTEAYGPAAHTIGFGCSGGSYQAYQIADNYPGIFDGIIPGCSFPDVGFAMTQRVTDTKLLTDYFDKAAGRGESWSEEQKRAVTGFGRYVTATATKGDAARIDPTANCGVLPEKLRYDPVKNPRGARCDLYDHAKNVYGTDPGTGFARRPLDNVGIQYGLKALKDGTLTKEQFLDLNERIGGFDKDARHSAGRTEADPEALRTAYRTGRLTNGGGGLKDVPILEYRAYQDDTPKGDTHLRYYSLSMRERLEKANGTSANMVSVLEDSRYGGFSTDSPLLRRSIAMMDRWLTALAADGSDAPRIQKIVRARPDGLREGCNTRDAEPRFLAQKLDRDPDSTCEKLYPSHSFPREVAGESVATDVIKCRTEAPRRDAYGDVRWTDAEWKRLRAVFDRGVCDYDRKGVGQQGLKGTWLRF</sequence>
<keyword evidence="4" id="KW-1185">Reference proteome</keyword>
<accession>A0ABN2WJZ7</accession>
<dbReference type="InterPro" id="IPR029058">
    <property type="entry name" value="AB_hydrolase_fold"/>
</dbReference>
<organism evidence="3 4">
    <name type="scientific">Streptomyces albiaxialis</name>
    <dbReference type="NCBI Taxonomy" id="329523"/>
    <lineage>
        <taxon>Bacteria</taxon>
        <taxon>Bacillati</taxon>
        <taxon>Actinomycetota</taxon>
        <taxon>Actinomycetes</taxon>
        <taxon>Kitasatosporales</taxon>
        <taxon>Streptomycetaceae</taxon>
        <taxon>Streptomyces</taxon>
    </lineage>
</organism>
<dbReference type="Pfam" id="PF19878">
    <property type="entry name" value="DUF6351"/>
    <property type="match status" value="1"/>
</dbReference>
<dbReference type="Proteomes" id="UP001500016">
    <property type="component" value="Unassembled WGS sequence"/>
</dbReference>
<dbReference type="RefSeq" id="WP_344532814.1">
    <property type="nucleotide sequence ID" value="NZ_BAAAPE010000015.1"/>
</dbReference>
<feature type="chain" id="PRO_5045469043" evidence="1">
    <location>
        <begin position="37"/>
        <end position="734"/>
    </location>
</feature>
<dbReference type="EMBL" id="BAAAPE010000015">
    <property type="protein sequence ID" value="GAA2094018.1"/>
    <property type="molecule type" value="Genomic_DNA"/>
</dbReference>
<comment type="caution">
    <text evidence="3">The sequence shown here is derived from an EMBL/GenBank/DDBJ whole genome shotgun (WGS) entry which is preliminary data.</text>
</comment>
<protein>
    <submittedName>
        <fullName evidence="3">DUF6351 family protein</fullName>
    </submittedName>
</protein>
<keyword evidence="1" id="KW-0732">Signal</keyword>
<evidence type="ECO:0000256" key="1">
    <source>
        <dbReference type="SAM" id="SignalP"/>
    </source>
</evidence>
<dbReference type="InterPro" id="IPR045556">
    <property type="entry name" value="DUF6351"/>
</dbReference>
<proteinExistence type="predicted"/>
<evidence type="ECO:0000259" key="2">
    <source>
        <dbReference type="Pfam" id="PF19878"/>
    </source>
</evidence>
<gene>
    <name evidence="3" type="ORF">GCM10009801_61710</name>
</gene>